<dbReference type="InterPro" id="IPR029017">
    <property type="entry name" value="Enolase-like_N"/>
</dbReference>
<reference evidence="5 6" key="1">
    <citation type="submission" date="2016-01" db="EMBL/GenBank/DDBJ databases">
        <title>The new phylogeny of the genus Mycobacterium.</title>
        <authorList>
            <person name="Tarcisio F."/>
            <person name="Conor M."/>
            <person name="Antonella G."/>
            <person name="Elisabetta G."/>
            <person name="Giulia F.S."/>
            <person name="Sara T."/>
            <person name="Anna F."/>
            <person name="Clotilde B."/>
            <person name="Roberto B."/>
            <person name="Veronica D.S."/>
            <person name="Fabio R."/>
            <person name="Monica P."/>
            <person name="Olivier J."/>
            <person name="Enrico T."/>
            <person name="Nicola S."/>
        </authorList>
    </citation>
    <scope>NUCLEOTIDE SEQUENCE [LARGE SCALE GENOMIC DNA]</scope>
    <source>
        <strain evidence="5 6">DSM 44572</strain>
    </source>
</reference>
<comment type="cofactor">
    <cofactor evidence="1">
        <name>Mg(2+)</name>
        <dbReference type="ChEBI" id="CHEBI:18420"/>
    </cofactor>
</comment>
<dbReference type="InterPro" id="IPR013342">
    <property type="entry name" value="Mandelate_racemase_C"/>
</dbReference>
<dbReference type="InterPro" id="IPR029065">
    <property type="entry name" value="Enolase_C-like"/>
</dbReference>
<dbReference type="Gene3D" id="3.20.20.120">
    <property type="entry name" value="Enolase-like C-terminal domain"/>
    <property type="match status" value="1"/>
</dbReference>
<comment type="caution">
    <text evidence="5">The sequence shown here is derived from an EMBL/GenBank/DDBJ whole genome shotgun (WGS) entry which is preliminary data.</text>
</comment>
<keyword evidence="3" id="KW-0460">Magnesium</keyword>
<dbReference type="PANTHER" id="PTHR13794">
    <property type="entry name" value="ENOLASE SUPERFAMILY, MANDELATE RACEMASE"/>
    <property type="match status" value="1"/>
</dbReference>
<evidence type="ECO:0000256" key="3">
    <source>
        <dbReference type="ARBA" id="ARBA00022842"/>
    </source>
</evidence>
<dbReference type="SFLD" id="SFLDG00179">
    <property type="entry name" value="mandelate_racemase"/>
    <property type="match status" value="1"/>
</dbReference>
<dbReference type="SUPFAM" id="SSF51604">
    <property type="entry name" value="Enolase C-terminal domain-like"/>
    <property type="match status" value="1"/>
</dbReference>
<dbReference type="InterPro" id="IPR036849">
    <property type="entry name" value="Enolase-like_C_sf"/>
</dbReference>
<sequence length="370" mass="39639">MALRASVAIPIESVQASAYTIPTDAPESDGTLAWDSTTFVLVSVRAGGQVGTGYTYAGTPVVAVVSSKLADVLSGEDALQPPARWAQMQHAVRNLGKPGLAAEAISAVDIALWDLRARLLDEPLVIALGAIHDATPIYGSGGFTSYDHDTLRAQLAGWAEAGIPRVKMKVGRDPDADVGRVEAARSAIGDDVELFVDANGAYHRKQALWWAHSFADYGVRWFEEPVSSDDLEGLHQLREHGPAGMDIAAGEYGYHLPYFHQMLAAGAVDCLQADVTRALGITGVLKIAALCDARGMDLSLHCAPQISGQVGTAVWHMRHLEYFHDHIRIEGLAFDGTLKPQPGGVLRPDRSAPGHGLTVKRADLERFRVA</sequence>
<dbReference type="CDD" id="cd03328">
    <property type="entry name" value="MR_like_3"/>
    <property type="match status" value="1"/>
</dbReference>
<name>A0A1X1ZH90_9MYCO</name>
<evidence type="ECO:0000313" key="6">
    <source>
        <dbReference type="Proteomes" id="UP000193529"/>
    </source>
</evidence>
<dbReference type="InterPro" id="IPR046945">
    <property type="entry name" value="RHMD-like"/>
</dbReference>
<dbReference type="GO" id="GO:0016836">
    <property type="term" value="F:hydro-lyase activity"/>
    <property type="evidence" value="ECO:0007669"/>
    <property type="project" value="TreeGrafter"/>
</dbReference>
<evidence type="ECO:0000259" key="4">
    <source>
        <dbReference type="SMART" id="SM00922"/>
    </source>
</evidence>
<dbReference type="SFLD" id="SFLDS00001">
    <property type="entry name" value="Enolase"/>
    <property type="match status" value="1"/>
</dbReference>
<gene>
    <name evidence="5" type="ORF">AWC19_13080</name>
</gene>
<dbReference type="SUPFAM" id="SSF54826">
    <property type="entry name" value="Enolase N-terminal domain-like"/>
    <property type="match status" value="1"/>
</dbReference>
<proteinExistence type="predicted"/>
<dbReference type="Gene3D" id="3.30.390.10">
    <property type="entry name" value="Enolase-like, N-terminal domain"/>
    <property type="match status" value="1"/>
</dbReference>
<dbReference type="Pfam" id="PF13378">
    <property type="entry name" value="MR_MLE_C"/>
    <property type="match status" value="1"/>
</dbReference>
<dbReference type="AlphaFoldDB" id="A0A1X1ZH90"/>
<organism evidence="5 6">
    <name type="scientific">Mycobacterium palustre</name>
    <dbReference type="NCBI Taxonomy" id="153971"/>
    <lineage>
        <taxon>Bacteria</taxon>
        <taxon>Bacillati</taxon>
        <taxon>Actinomycetota</taxon>
        <taxon>Actinomycetes</taxon>
        <taxon>Mycobacteriales</taxon>
        <taxon>Mycobacteriaceae</taxon>
        <taxon>Mycobacterium</taxon>
        <taxon>Mycobacterium simiae complex</taxon>
    </lineage>
</organism>
<evidence type="ECO:0000256" key="2">
    <source>
        <dbReference type="ARBA" id="ARBA00022723"/>
    </source>
</evidence>
<dbReference type="Proteomes" id="UP000193529">
    <property type="component" value="Unassembled WGS sequence"/>
</dbReference>
<keyword evidence="6" id="KW-1185">Reference proteome</keyword>
<protein>
    <submittedName>
        <fullName evidence="5">Mandelate racemase</fullName>
    </submittedName>
</protein>
<dbReference type="Pfam" id="PF02746">
    <property type="entry name" value="MR_MLE_N"/>
    <property type="match status" value="1"/>
</dbReference>
<dbReference type="SMART" id="SM00922">
    <property type="entry name" value="MR_MLE"/>
    <property type="match status" value="1"/>
</dbReference>
<dbReference type="EMBL" id="LQPJ01000112">
    <property type="protein sequence ID" value="ORW22764.1"/>
    <property type="molecule type" value="Genomic_DNA"/>
</dbReference>
<keyword evidence="2" id="KW-0479">Metal-binding</keyword>
<dbReference type="GO" id="GO:0000287">
    <property type="term" value="F:magnesium ion binding"/>
    <property type="evidence" value="ECO:0007669"/>
    <property type="project" value="TreeGrafter"/>
</dbReference>
<dbReference type="InterPro" id="IPR013341">
    <property type="entry name" value="Mandelate_racemase_N_dom"/>
</dbReference>
<dbReference type="PANTHER" id="PTHR13794:SF58">
    <property type="entry name" value="MITOCHONDRIAL ENOLASE SUPERFAMILY MEMBER 1"/>
    <property type="match status" value="1"/>
</dbReference>
<dbReference type="OrthoDB" id="5241672at2"/>
<evidence type="ECO:0000256" key="1">
    <source>
        <dbReference type="ARBA" id="ARBA00001946"/>
    </source>
</evidence>
<dbReference type="GO" id="GO:0016052">
    <property type="term" value="P:carbohydrate catabolic process"/>
    <property type="evidence" value="ECO:0007669"/>
    <property type="project" value="TreeGrafter"/>
</dbReference>
<feature type="domain" description="Mandelate racemase/muconate lactonizing enzyme C-terminal" evidence="4">
    <location>
        <begin position="148"/>
        <end position="244"/>
    </location>
</feature>
<evidence type="ECO:0000313" key="5">
    <source>
        <dbReference type="EMBL" id="ORW22764.1"/>
    </source>
</evidence>
<accession>A0A1X1ZH90</accession>
<dbReference type="STRING" id="153971.AWC19_13080"/>
<dbReference type="RefSeq" id="WP_085079340.1">
    <property type="nucleotide sequence ID" value="NZ_JACKRZ010000250.1"/>
</dbReference>